<keyword evidence="5 11" id="KW-0812">Transmembrane</keyword>
<evidence type="ECO:0000256" key="11">
    <source>
        <dbReference type="SAM" id="Phobius"/>
    </source>
</evidence>
<dbReference type="InterPro" id="IPR035952">
    <property type="entry name" value="Rhomboid-like_sf"/>
</dbReference>
<evidence type="ECO:0000259" key="12">
    <source>
        <dbReference type="PROSITE" id="PS50853"/>
    </source>
</evidence>
<sequence length="1745" mass="194076">MQSFFRYLSCSRKIGEDSSYDTLLESKLKLLLENPLRILRLSNRISLKLLATGQTSVTHNEEQEEDKEPQYYEIISTNIRRLHSTTRDWNLIINTNKPHRSRSEPICTLHLEMNSLKMNDNQTFNAVAKSKLSTQYQQYKQSIFEWNQQYIDPLMEKIKKAELQCAKEIVYVEQLSWLKLFCRKCCTVDGNEQLYKSELKYFCRFIVHSIPLLNSLLLFFQLFYFVYICQQTHCPTAFGMKQIIKQRANVDTFYGRIPMIIYSQTSFALGLEMINLLKKGALFGPCFLYKQKIENSPIVGCCINKQNKYLASLTEAECFNQSYSTGLWINKRCSIQLPSMPTVPTSTILKPCCISYKGLCYVTTLEYCYLHNGIYIDSHEHSTDVNCFQYLCKYELHNNHVQHDLDRSSTFQIGMKNRKSFPFESTLSSLHVVCFYVITLYGSYLFAAAIKFDELIYGTSGYITAMTTLNLFELFEFWNYTHQQKPTITKDIPFSQKRFIVILVKNLLIFFILFLLGLTTAYNNFVNFGGILYGGFSSIIFVPYITLAWKRIDSFSGPVPKPRHGHRGIAVKDLIIVFGGGNEGIVDDLNVFNCTNNQWFQPPTKGDVPTGCAAFGFATDGAKVLVFGGMVEYGKYSSELIELNPAKWEWKKLKPRAPRNSTVPCARLGHSLTFADGKYYLFGGLANDSKDPKQNIPRYLNDLYSLECKTSSSVWDQPVARGTPPIARESHTCVYHRGQLDCRPKLIIYGGMNGHRLGDLWCFYLDFPQWTQITPSGIIPQPRSLHTSVVLSHRMFVFGGWVPLVSSEDRFSNEKEWKCTNTLSAYNLESNSWELLGQECLDENVPRARAGHCAVSVNTRMYIWSGRDGYRKAWNNQVCCKDLWCLETEYPNEPEKVQLLKAGVGNLEVCWNSVPSADSYILQIQRFDAPPEHPVSNSLYAAKSPQSEQQPPSASASGTSDSDAVVDQCLSPSILNKPSDLITVPNSSQIPLVSSISTVNAQTLPTSSVSSQLMTNPITSTYNPSVVFQIPSASMSQNSISVPTSSITMVSLPSPQQSSSPLTNTSSSPQSNLTNFRLTSTAAFTPVSTTVSHPVVRPTTNIQFINTSSATNSPRPIIFQKTQAQQPQLLTVVPAGVRLQHLTPTNFTPVRASAISQPTTIVRLLPPTRPQQSQVIHLNAISSNQKPLVIKAITTPTNSATGNVRHTPINIQQQPLLLTTTQNKPGTVGNKIIMTNSNNTGQTNQVFILNQSPNINKYSNVTFSSSPNITLPINSFDMNVRTINNNSNEIPTVTNNTTLDNRTHEEIPADIVQLLGLQSTTIGNIKQSVPQADNHNTDHLPQLDGSNGHCTNENLEHNYCSTSDPTNIDKTLSRIQSFLMNTREQQISMSIPQLDGIFDSVNEHVAQNGTNQSESIYQNSSFINADSMHGNSQHTNMAHAGDGFHGQQHTDHETAISNSLPVSVSTSDIPNSNENAANTSEQNGWHLVGMFKTTSTNITHYYALPSNIDLDTYDLENIETNNLAKRIELEPGAIYKLRVAGINACGRGSFSDPSAFKTCLPGSPPAPSNIKISKTLDGGAHLTWDPPQNSSSMITGYAVYLAVKNPKDTDMSFASQKQTQMAFVRVYSGTSPDCSVPSQQLLTAHLDSSSSSKPAIIFRIAARNEKGYGPATQVRWLQDQKDNSSNINNLLSPSVSVTGGQAINFNHLVGAPTTSQSTGGAGSLKRTSSSSLQTNGAKKLRGGDT</sequence>
<evidence type="ECO:0000256" key="2">
    <source>
        <dbReference type="ARBA" id="ARBA00004141"/>
    </source>
</evidence>
<comment type="caution">
    <text evidence="14">The sequence shown here is derived from an EMBL/GenBank/DDBJ whole genome shotgun (WGS) entry which is preliminary data.</text>
</comment>
<evidence type="ECO:0000256" key="1">
    <source>
        <dbReference type="ARBA" id="ARBA00004123"/>
    </source>
</evidence>
<keyword evidence="8 11" id="KW-0472">Membrane</keyword>
<dbReference type="PANTHER" id="PTHR46003">
    <property type="entry name" value="HOST CELL FACTOR"/>
    <property type="match status" value="1"/>
</dbReference>
<dbReference type="InterPro" id="IPR013783">
    <property type="entry name" value="Ig-like_fold"/>
</dbReference>
<feature type="transmembrane region" description="Helical" evidence="11">
    <location>
        <begin position="205"/>
        <end position="227"/>
    </location>
</feature>
<dbReference type="GO" id="GO:0006338">
    <property type="term" value="P:chromatin remodeling"/>
    <property type="evidence" value="ECO:0007669"/>
    <property type="project" value="TreeGrafter"/>
</dbReference>
<dbReference type="EMBL" id="CAJNOQ010000028">
    <property type="protein sequence ID" value="CAF0743127.1"/>
    <property type="molecule type" value="Genomic_DNA"/>
</dbReference>
<evidence type="ECO:0000313" key="17">
    <source>
        <dbReference type="Proteomes" id="UP000663829"/>
    </source>
</evidence>
<keyword evidence="6" id="KW-0677">Repeat</keyword>
<evidence type="ECO:0000256" key="4">
    <source>
        <dbReference type="ARBA" id="ARBA00022553"/>
    </source>
</evidence>
<evidence type="ECO:0000256" key="7">
    <source>
        <dbReference type="ARBA" id="ARBA00022989"/>
    </source>
</evidence>
<feature type="transmembrane region" description="Helical" evidence="11">
    <location>
        <begin position="528"/>
        <end position="549"/>
    </location>
</feature>
<dbReference type="GO" id="GO:0016020">
    <property type="term" value="C:membrane"/>
    <property type="evidence" value="ECO:0007669"/>
    <property type="project" value="UniProtKB-SubCell"/>
</dbReference>
<feature type="compositionally biased region" description="Polar residues" evidence="10">
    <location>
        <begin position="1725"/>
        <end position="1736"/>
    </location>
</feature>
<feature type="region of interest" description="Disordered" evidence="10">
    <location>
        <begin position="1714"/>
        <end position="1745"/>
    </location>
</feature>
<evidence type="ECO:0000256" key="8">
    <source>
        <dbReference type="ARBA" id="ARBA00023136"/>
    </source>
</evidence>
<dbReference type="InterPro" id="IPR059124">
    <property type="entry name" value="Kelch_HCF"/>
</dbReference>
<protein>
    <recommendedName>
        <fullName evidence="12">Fibronectin type-III domain-containing protein</fullName>
    </recommendedName>
</protein>
<keyword evidence="17" id="KW-1185">Reference proteome</keyword>
<evidence type="ECO:0000256" key="10">
    <source>
        <dbReference type="SAM" id="MobiDB-lite"/>
    </source>
</evidence>
<evidence type="ECO:0000256" key="3">
    <source>
        <dbReference type="ARBA" id="ARBA00022441"/>
    </source>
</evidence>
<dbReference type="InterPro" id="IPR015915">
    <property type="entry name" value="Kelch-typ_b-propeller"/>
</dbReference>
<evidence type="ECO:0000256" key="5">
    <source>
        <dbReference type="ARBA" id="ARBA00022692"/>
    </source>
</evidence>
<dbReference type="PANTHER" id="PTHR46003:SF1">
    <property type="entry name" value="HOST CELL FACTOR"/>
    <property type="match status" value="1"/>
</dbReference>
<reference evidence="14" key="1">
    <citation type="submission" date="2021-02" db="EMBL/GenBank/DDBJ databases">
        <authorList>
            <person name="Nowell W R."/>
        </authorList>
    </citation>
    <scope>NUCLEOTIDE SEQUENCE</scope>
</reference>
<dbReference type="Proteomes" id="UP000682733">
    <property type="component" value="Unassembled WGS sequence"/>
</dbReference>
<evidence type="ECO:0000313" key="15">
    <source>
        <dbReference type="EMBL" id="CAF3506368.1"/>
    </source>
</evidence>
<dbReference type="EMBL" id="CAJOBC010000028">
    <property type="protein sequence ID" value="CAF3521674.1"/>
    <property type="molecule type" value="Genomic_DNA"/>
</dbReference>
<feature type="region of interest" description="Disordered" evidence="10">
    <location>
        <begin position="935"/>
        <end position="964"/>
    </location>
</feature>
<dbReference type="CDD" id="cd00063">
    <property type="entry name" value="FN3"/>
    <property type="match status" value="1"/>
</dbReference>
<dbReference type="EMBL" id="CAJNOK010000125">
    <property type="protein sequence ID" value="CAF0731047.1"/>
    <property type="molecule type" value="Genomic_DNA"/>
</dbReference>
<dbReference type="SUPFAM" id="SSF117281">
    <property type="entry name" value="Kelch motif"/>
    <property type="match status" value="1"/>
</dbReference>
<dbReference type="Proteomes" id="UP000681722">
    <property type="component" value="Unassembled WGS sequence"/>
</dbReference>
<dbReference type="OrthoDB" id="10001928at2759"/>
<keyword evidence="4" id="KW-0597">Phosphoprotein</keyword>
<dbReference type="Proteomes" id="UP000677228">
    <property type="component" value="Unassembled WGS sequence"/>
</dbReference>
<dbReference type="Gene3D" id="2.60.40.10">
    <property type="entry name" value="Immunoglobulins"/>
    <property type="match status" value="2"/>
</dbReference>
<feature type="region of interest" description="Disordered" evidence="10">
    <location>
        <begin position="1051"/>
        <end position="1073"/>
    </location>
</feature>
<gene>
    <name evidence="14" type="ORF">GPM918_LOCUS386</name>
    <name evidence="13" type="ORF">OVA965_LOCUS802</name>
    <name evidence="16" type="ORF">SRO942_LOCUS387</name>
    <name evidence="15" type="ORF">TMI583_LOCUS802</name>
</gene>
<dbReference type="PROSITE" id="PS50853">
    <property type="entry name" value="FN3"/>
    <property type="match status" value="1"/>
</dbReference>
<evidence type="ECO:0000256" key="9">
    <source>
        <dbReference type="ARBA" id="ARBA00023242"/>
    </source>
</evidence>
<proteinExistence type="predicted"/>
<keyword evidence="9" id="KW-0539">Nucleus</keyword>
<evidence type="ECO:0000256" key="6">
    <source>
        <dbReference type="ARBA" id="ARBA00022737"/>
    </source>
</evidence>
<dbReference type="InterPro" id="IPR043536">
    <property type="entry name" value="HCF1/2"/>
</dbReference>
<accession>A0A813NY40</accession>
<dbReference type="SMART" id="SM00060">
    <property type="entry name" value="FN3"/>
    <property type="match status" value="1"/>
</dbReference>
<feature type="domain" description="Fibronectin type-III" evidence="12">
    <location>
        <begin position="1566"/>
        <end position="1663"/>
    </location>
</feature>
<dbReference type="GO" id="GO:0003713">
    <property type="term" value="F:transcription coactivator activity"/>
    <property type="evidence" value="ECO:0007669"/>
    <property type="project" value="TreeGrafter"/>
</dbReference>
<dbReference type="GO" id="GO:0035097">
    <property type="term" value="C:histone methyltransferase complex"/>
    <property type="evidence" value="ECO:0007669"/>
    <property type="project" value="TreeGrafter"/>
</dbReference>
<dbReference type="FunFam" id="2.120.10.80:FF:000015">
    <property type="entry name" value="host cell factor 1 isoform X1"/>
    <property type="match status" value="1"/>
</dbReference>
<evidence type="ECO:0000313" key="14">
    <source>
        <dbReference type="EMBL" id="CAF0743127.1"/>
    </source>
</evidence>
<dbReference type="Gene3D" id="2.120.10.80">
    <property type="entry name" value="Kelch-type beta propeller"/>
    <property type="match status" value="2"/>
</dbReference>
<feature type="transmembrane region" description="Helical" evidence="11">
    <location>
        <begin position="499"/>
        <end position="522"/>
    </location>
</feature>
<dbReference type="InterPro" id="IPR036116">
    <property type="entry name" value="FN3_sf"/>
</dbReference>
<comment type="subcellular location">
    <subcellularLocation>
        <location evidence="2">Membrane</location>
        <topology evidence="2">Multi-pass membrane protein</topology>
    </subcellularLocation>
    <subcellularLocation>
        <location evidence="1">Nucleus</location>
    </subcellularLocation>
</comment>
<keyword evidence="7 11" id="KW-1133">Transmembrane helix</keyword>
<keyword evidence="3" id="KW-0880">Kelch repeat</keyword>
<dbReference type="EMBL" id="CAJOBA010000125">
    <property type="protein sequence ID" value="CAF3506368.1"/>
    <property type="molecule type" value="Genomic_DNA"/>
</dbReference>
<evidence type="ECO:0000313" key="16">
    <source>
        <dbReference type="EMBL" id="CAF3521674.1"/>
    </source>
</evidence>
<evidence type="ECO:0000313" key="13">
    <source>
        <dbReference type="EMBL" id="CAF0731047.1"/>
    </source>
</evidence>
<feature type="compositionally biased region" description="Low complexity" evidence="10">
    <location>
        <begin position="941"/>
        <end position="964"/>
    </location>
</feature>
<dbReference type="Proteomes" id="UP000663829">
    <property type="component" value="Unassembled WGS sequence"/>
</dbReference>
<name>A0A813NY40_9BILA</name>
<dbReference type="InterPro" id="IPR003961">
    <property type="entry name" value="FN3_dom"/>
</dbReference>
<dbReference type="SUPFAM" id="SSF49265">
    <property type="entry name" value="Fibronectin type III"/>
    <property type="match status" value="1"/>
</dbReference>
<dbReference type="SUPFAM" id="SSF144091">
    <property type="entry name" value="Rhomboid-like"/>
    <property type="match status" value="1"/>
</dbReference>
<organism evidence="14 17">
    <name type="scientific">Didymodactylos carnosus</name>
    <dbReference type="NCBI Taxonomy" id="1234261"/>
    <lineage>
        <taxon>Eukaryota</taxon>
        <taxon>Metazoa</taxon>
        <taxon>Spiralia</taxon>
        <taxon>Gnathifera</taxon>
        <taxon>Rotifera</taxon>
        <taxon>Eurotatoria</taxon>
        <taxon>Bdelloidea</taxon>
        <taxon>Philodinida</taxon>
        <taxon>Philodinidae</taxon>
        <taxon>Didymodactylos</taxon>
    </lineage>
</organism>
<dbReference type="Pfam" id="PF13854">
    <property type="entry name" value="Kelch_HCF"/>
    <property type="match status" value="1"/>
</dbReference>
<feature type="transmembrane region" description="Helical" evidence="11">
    <location>
        <begin position="427"/>
        <end position="450"/>
    </location>
</feature>